<reference evidence="2" key="1">
    <citation type="journal article" date="2022" name="Int. J. Mol. Sci.">
        <title>Draft Genome of Tanacetum Coccineum: Genomic Comparison of Closely Related Tanacetum-Family Plants.</title>
        <authorList>
            <person name="Yamashiro T."/>
            <person name="Shiraishi A."/>
            <person name="Nakayama K."/>
            <person name="Satake H."/>
        </authorList>
    </citation>
    <scope>NUCLEOTIDE SEQUENCE</scope>
</reference>
<protein>
    <submittedName>
        <fullName evidence="2">Uncharacterized protein</fullName>
    </submittedName>
</protein>
<name>A0ABQ5AN96_9ASTR</name>
<comment type="caution">
    <text evidence="2">The sequence shown here is derived from an EMBL/GenBank/DDBJ whole genome shotgun (WGS) entry which is preliminary data.</text>
</comment>
<evidence type="ECO:0000256" key="1">
    <source>
        <dbReference type="SAM" id="MobiDB-lite"/>
    </source>
</evidence>
<feature type="compositionally biased region" description="Gly residues" evidence="1">
    <location>
        <begin position="103"/>
        <end position="112"/>
    </location>
</feature>
<organism evidence="2 3">
    <name type="scientific">Tanacetum coccineum</name>
    <dbReference type="NCBI Taxonomy" id="301880"/>
    <lineage>
        <taxon>Eukaryota</taxon>
        <taxon>Viridiplantae</taxon>
        <taxon>Streptophyta</taxon>
        <taxon>Embryophyta</taxon>
        <taxon>Tracheophyta</taxon>
        <taxon>Spermatophyta</taxon>
        <taxon>Magnoliopsida</taxon>
        <taxon>eudicotyledons</taxon>
        <taxon>Gunneridae</taxon>
        <taxon>Pentapetalae</taxon>
        <taxon>asterids</taxon>
        <taxon>campanulids</taxon>
        <taxon>Asterales</taxon>
        <taxon>Asteraceae</taxon>
        <taxon>Asteroideae</taxon>
        <taxon>Anthemideae</taxon>
        <taxon>Anthemidinae</taxon>
        <taxon>Tanacetum</taxon>
    </lineage>
</organism>
<dbReference type="Proteomes" id="UP001151760">
    <property type="component" value="Unassembled WGS sequence"/>
</dbReference>
<evidence type="ECO:0000313" key="2">
    <source>
        <dbReference type="EMBL" id="GJT02967.1"/>
    </source>
</evidence>
<reference evidence="2" key="2">
    <citation type="submission" date="2022-01" db="EMBL/GenBank/DDBJ databases">
        <authorList>
            <person name="Yamashiro T."/>
            <person name="Shiraishi A."/>
            <person name="Satake H."/>
            <person name="Nakayama K."/>
        </authorList>
    </citation>
    <scope>NUCLEOTIDE SEQUENCE</scope>
</reference>
<accession>A0ABQ5AN96</accession>
<evidence type="ECO:0000313" key="3">
    <source>
        <dbReference type="Proteomes" id="UP001151760"/>
    </source>
</evidence>
<feature type="region of interest" description="Disordered" evidence="1">
    <location>
        <begin position="89"/>
        <end position="112"/>
    </location>
</feature>
<proteinExistence type="predicted"/>
<dbReference type="EMBL" id="BQNB010012388">
    <property type="protein sequence ID" value="GJT02967.1"/>
    <property type="molecule type" value="Genomic_DNA"/>
</dbReference>
<sequence length="112" mass="12838">MWRCPINPPMGGRFYSQDQTTPMVVFHPQKQTRPSWLLHVKQTHPRCYEGGGGEEMEVVTVGWRRWRVEESSVGDRVDPLRRTTFGVRRKNPPENFSGSGVVMAGGGWRLPE</sequence>
<gene>
    <name evidence="2" type="ORF">Tco_0824136</name>
</gene>
<keyword evidence="3" id="KW-1185">Reference proteome</keyword>